<comment type="similarity">
    <text evidence="1">Belongs to the short-chain dehydrogenases/reductases (SDR) family.</text>
</comment>
<dbReference type="InterPro" id="IPR036291">
    <property type="entry name" value="NAD(P)-bd_dom_sf"/>
</dbReference>
<reference evidence="4" key="1">
    <citation type="submission" date="2017-09" db="EMBL/GenBank/DDBJ databases">
        <title>Depth-based differentiation of microbial function through sediment-hosted aquifers and enrichment of novel symbionts in the deep terrestrial subsurface.</title>
        <authorList>
            <person name="Probst A.J."/>
            <person name="Ladd B."/>
            <person name="Jarett J.K."/>
            <person name="Geller-Mcgrath D.E."/>
            <person name="Sieber C.M.K."/>
            <person name="Emerson J.B."/>
            <person name="Anantharaman K."/>
            <person name="Thomas B.C."/>
            <person name="Malmstrom R."/>
            <person name="Stieglmeier M."/>
            <person name="Klingl A."/>
            <person name="Woyke T."/>
            <person name="Ryan C.M."/>
            <person name="Banfield J.F."/>
        </authorList>
    </citation>
    <scope>NUCLEOTIDE SEQUENCE [LARGE SCALE GENOMIC DNA]</scope>
</reference>
<dbReference type="SUPFAM" id="SSF51735">
    <property type="entry name" value="NAD(P)-binding Rossmann-fold domains"/>
    <property type="match status" value="1"/>
</dbReference>
<comment type="caution">
    <text evidence="3">The sequence shown here is derived from an EMBL/GenBank/DDBJ whole genome shotgun (WGS) entry which is preliminary data.</text>
</comment>
<evidence type="ECO:0000313" key="3">
    <source>
        <dbReference type="EMBL" id="PJA14740.1"/>
    </source>
</evidence>
<evidence type="ECO:0000256" key="2">
    <source>
        <dbReference type="ARBA" id="ARBA00023002"/>
    </source>
</evidence>
<dbReference type="Gene3D" id="3.40.50.720">
    <property type="entry name" value="NAD(P)-binding Rossmann-like Domain"/>
    <property type="match status" value="1"/>
</dbReference>
<name>A0A2M7W2F2_9BACT</name>
<evidence type="ECO:0008006" key="5">
    <source>
        <dbReference type="Google" id="ProtNLM"/>
    </source>
</evidence>
<dbReference type="PANTHER" id="PTHR43477:SF1">
    <property type="entry name" value="DIHYDROANTICAPSIN 7-DEHYDROGENASE"/>
    <property type="match status" value="1"/>
</dbReference>
<accession>A0A2M7W2F2</accession>
<dbReference type="AlphaFoldDB" id="A0A2M7W2F2"/>
<sequence>MNAVVLGPTRTDNWGELKNDDEVWKRFAENNPMKRVGTAEEAAEAAMFMVNDPGRFINGNFLFVDGGSNWK</sequence>
<dbReference type="InterPro" id="IPR002347">
    <property type="entry name" value="SDR_fam"/>
</dbReference>
<evidence type="ECO:0000256" key="1">
    <source>
        <dbReference type="ARBA" id="ARBA00006484"/>
    </source>
</evidence>
<dbReference type="Proteomes" id="UP000228952">
    <property type="component" value="Unassembled WGS sequence"/>
</dbReference>
<dbReference type="InterPro" id="IPR051122">
    <property type="entry name" value="SDR_DHRS6-like"/>
</dbReference>
<dbReference type="EMBL" id="PFQB01000040">
    <property type="protein sequence ID" value="PJA14740.1"/>
    <property type="molecule type" value="Genomic_DNA"/>
</dbReference>
<gene>
    <name evidence="3" type="ORF">COX64_01695</name>
</gene>
<keyword evidence="2" id="KW-0560">Oxidoreductase</keyword>
<evidence type="ECO:0000313" key="4">
    <source>
        <dbReference type="Proteomes" id="UP000228952"/>
    </source>
</evidence>
<dbReference type="PANTHER" id="PTHR43477">
    <property type="entry name" value="DIHYDROANTICAPSIN 7-DEHYDROGENASE"/>
    <property type="match status" value="1"/>
</dbReference>
<dbReference type="Pfam" id="PF13561">
    <property type="entry name" value="adh_short_C2"/>
    <property type="match status" value="1"/>
</dbReference>
<proteinExistence type="inferred from homology"/>
<dbReference type="GO" id="GO:0016491">
    <property type="term" value="F:oxidoreductase activity"/>
    <property type="evidence" value="ECO:0007669"/>
    <property type="project" value="UniProtKB-KW"/>
</dbReference>
<organism evidence="3 4">
    <name type="scientific">Candidatus Dojkabacteria bacterium CG_4_10_14_0_2_um_filter_Dojkabacteria_WS6_41_15</name>
    <dbReference type="NCBI Taxonomy" id="2014249"/>
    <lineage>
        <taxon>Bacteria</taxon>
        <taxon>Candidatus Dojkabacteria</taxon>
    </lineage>
</organism>
<protein>
    <recommendedName>
        <fullName evidence="5">Short-chain dehydrogenase</fullName>
    </recommendedName>
</protein>